<dbReference type="NCBIfam" id="TIGR00326">
    <property type="entry name" value="eubact_ribD"/>
    <property type="match status" value="1"/>
</dbReference>
<dbReference type="CDD" id="cd01284">
    <property type="entry name" value="Riboflavin_deaminase-reductase"/>
    <property type="match status" value="1"/>
</dbReference>
<comment type="pathway">
    <text evidence="3 15">Cofactor biosynthesis; riboflavin biosynthesis; 5-amino-6-(D-ribitylamino)uracil from GTP: step 3/4.</text>
</comment>
<dbReference type="GO" id="GO:0008270">
    <property type="term" value="F:zinc ion binding"/>
    <property type="evidence" value="ECO:0007669"/>
    <property type="project" value="InterPro"/>
</dbReference>
<dbReference type="PROSITE" id="PS00903">
    <property type="entry name" value="CYT_DCMP_DEAMINASES_1"/>
    <property type="match status" value="1"/>
</dbReference>
<feature type="binding site" evidence="17">
    <location>
        <position position="167"/>
    </location>
    <ligand>
        <name>substrate</name>
    </ligand>
</feature>
<evidence type="ECO:0000256" key="9">
    <source>
        <dbReference type="ARBA" id="ARBA00022833"/>
    </source>
</evidence>
<comment type="caution">
    <text evidence="20">The sequence shown here is derived from an EMBL/GenBank/DDBJ whole genome shotgun (WGS) entry which is preliminary data.</text>
</comment>
<feature type="binding site" evidence="17">
    <location>
        <position position="201"/>
    </location>
    <ligand>
        <name>substrate</name>
    </ligand>
</feature>
<name>A0A845EXM3_9BACL</name>
<evidence type="ECO:0000256" key="7">
    <source>
        <dbReference type="ARBA" id="ARBA00022723"/>
    </source>
</evidence>
<evidence type="ECO:0000256" key="8">
    <source>
        <dbReference type="ARBA" id="ARBA00022801"/>
    </source>
</evidence>
<evidence type="ECO:0000256" key="10">
    <source>
        <dbReference type="ARBA" id="ARBA00022857"/>
    </source>
</evidence>
<keyword evidence="8 15" id="KW-0378">Hydrolase</keyword>
<feature type="binding site" evidence="17">
    <location>
        <position position="204"/>
    </location>
    <ligand>
        <name>substrate</name>
    </ligand>
</feature>
<evidence type="ECO:0000256" key="11">
    <source>
        <dbReference type="ARBA" id="ARBA00023002"/>
    </source>
</evidence>
<dbReference type="EC" id="1.1.1.193" evidence="15"/>
<comment type="cofactor">
    <cofactor evidence="15 18">
        <name>Zn(2+)</name>
        <dbReference type="ChEBI" id="CHEBI:29105"/>
    </cofactor>
    <text evidence="15 18">Binds 1 zinc ion.</text>
</comment>
<dbReference type="PANTHER" id="PTHR38011:SF7">
    <property type="entry name" value="2,5-DIAMINO-6-RIBOSYLAMINO-4(3H)-PYRIMIDINONE 5'-PHOSPHATE REDUCTASE"/>
    <property type="match status" value="1"/>
</dbReference>
<evidence type="ECO:0000256" key="1">
    <source>
        <dbReference type="ARBA" id="ARBA00002151"/>
    </source>
</evidence>
<evidence type="ECO:0000256" key="15">
    <source>
        <dbReference type="PIRNR" id="PIRNR006769"/>
    </source>
</evidence>
<comment type="similarity">
    <text evidence="4 15">In the N-terminal section; belongs to the cytidine and deoxycytidylate deaminase family.</text>
</comment>
<feature type="binding site" evidence="17">
    <location>
        <position position="181"/>
    </location>
    <ligand>
        <name>substrate</name>
    </ligand>
</feature>
<dbReference type="Pfam" id="PF00383">
    <property type="entry name" value="dCMP_cyt_deam_1"/>
    <property type="match status" value="1"/>
</dbReference>
<comment type="function">
    <text evidence="1 15">Converts 2,5-diamino-6-(ribosylamino)-4(3h)-pyrimidinone 5'-phosphate into 5-amino-6-(ribosylamino)-2,4(1h,3h)-pyrimidinedione 5'-phosphate.</text>
</comment>
<keyword evidence="12" id="KW-0511">Multifunctional enzyme</keyword>
<evidence type="ECO:0000259" key="19">
    <source>
        <dbReference type="PROSITE" id="PS51747"/>
    </source>
</evidence>
<dbReference type="Pfam" id="PF01872">
    <property type="entry name" value="RibD_C"/>
    <property type="match status" value="1"/>
</dbReference>
<evidence type="ECO:0000256" key="12">
    <source>
        <dbReference type="ARBA" id="ARBA00023268"/>
    </source>
</evidence>
<feature type="binding site" evidence="18">
    <location>
        <position position="47"/>
    </location>
    <ligand>
        <name>Zn(2+)</name>
        <dbReference type="ChEBI" id="CHEBI:29105"/>
        <note>catalytic</note>
    </ligand>
</feature>
<dbReference type="InterPro" id="IPR002734">
    <property type="entry name" value="RibDG_C"/>
</dbReference>
<dbReference type="EC" id="3.5.4.26" evidence="15"/>
<feature type="binding site" evidence="18">
    <location>
        <position position="81"/>
    </location>
    <ligand>
        <name>Zn(2+)</name>
        <dbReference type="ChEBI" id="CHEBI:29105"/>
        <note>catalytic</note>
    </ligand>
</feature>
<dbReference type="GO" id="GO:0050661">
    <property type="term" value="F:NADP binding"/>
    <property type="evidence" value="ECO:0007669"/>
    <property type="project" value="InterPro"/>
</dbReference>
<dbReference type="PROSITE" id="PS51747">
    <property type="entry name" value="CYT_DCMP_DEAMINASES_2"/>
    <property type="match status" value="1"/>
</dbReference>
<keyword evidence="11 15" id="KW-0560">Oxidoreductase</keyword>
<organism evidence="20 21">
    <name type="scientific">Guptibacillus hwajinpoensis</name>
    <dbReference type="NCBI Taxonomy" id="208199"/>
    <lineage>
        <taxon>Bacteria</taxon>
        <taxon>Bacillati</taxon>
        <taxon>Bacillota</taxon>
        <taxon>Bacilli</taxon>
        <taxon>Bacillales</taxon>
        <taxon>Guptibacillaceae</taxon>
        <taxon>Guptibacillus</taxon>
    </lineage>
</organism>
<feature type="binding site" evidence="17">
    <location>
        <position position="286"/>
    </location>
    <ligand>
        <name>substrate</name>
    </ligand>
</feature>
<dbReference type="PIRSF" id="PIRSF006769">
    <property type="entry name" value="RibD"/>
    <property type="match status" value="1"/>
</dbReference>
<dbReference type="Gene3D" id="3.40.140.10">
    <property type="entry name" value="Cytidine Deaminase, domain 2"/>
    <property type="match status" value="1"/>
</dbReference>
<dbReference type="SUPFAM" id="SSF53597">
    <property type="entry name" value="Dihydrofolate reductase-like"/>
    <property type="match status" value="1"/>
</dbReference>
<dbReference type="InterPro" id="IPR024072">
    <property type="entry name" value="DHFR-like_dom_sf"/>
</dbReference>
<feature type="binding site" evidence="17">
    <location>
        <position position="197"/>
    </location>
    <ligand>
        <name>NADP(+)</name>
        <dbReference type="ChEBI" id="CHEBI:58349"/>
    </ligand>
</feature>
<evidence type="ECO:0000313" key="20">
    <source>
        <dbReference type="EMBL" id="MYL63310.1"/>
    </source>
</evidence>
<feature type="binding site" evidence="17">
    <location>
        <begin position="288"/>
        <end position="294"/>
    </location>
    <ligand>
        <name>NADP(+)</name>
        <dbReference type="ChEBI" id="CHEBI:58349"/>
    </ligand>
</feature>
<dbReference type="NCBIfam" id="TIGR00227">
    <property type="entry name" value="ribD_Cterm"/>
    <property type="match status" value="1"/>
</dbReference>
<dbReference type="FunFam" id="3.40.140.10:FF:000025">
    <property type="entry name" value="Riboflavin biosynthesis protein RibD"/>
    <property type="match status" value="1"/>
</dbReference>
<evidence type="ECO:0000256" key="3">
    <source>
        <dbReference type="ARBA" id="ARBA00004910"/>
    </source>
</evidence>
<dbReference type="GO" id="GO:0008835">
    <property type="term" value="F:diaminohydroxyphosphoribosylaminopyrimidine deaminase activity"/>
    <property type="evidence" value="ECO:0007669"/>
    <property type="project" value="UniProtKB-EC"/>
</dbReference>
<evidence type="ECO:0000256" key="14">
    <source>
        <dbReference type="ARBA" id="ARBA00049886"/>
    </source>
</evidence>
<evidence type="ECO:0000256" key="18">
    <source>
        <dbReference type="PIRSR" id="PIRSR006769-3"/>
    </source>
</evidence>
<comment type="similarity">
    <text evidence="5 15">In the C-terminal section; belongs to the HTP reductase family.</text>
</comment>
<dbReference type="UniPathway" id="UPA00275">
    <property type="reaction ID" value="UER00401"/>
</dbReference>
<dbReference type="InterPro" id="IPR050765">
    <property type="entry name" value="Riboflavin_Biosynth_HTPR"/>
</dbReference>
<dbReference type="InterPro" id="IPR011549">
    <property type="entry name" value="RibD_C"/>
</dbReference>
<evidence type="ECO:0000256" key="17">
    <source>
        <dbReference type="PIRSR" id="PIRSR006769-2"/>
    </source>
</evidence>
<feature type="binding site" evidence="17">
    <location>
        <position position="193"/>
    </location>
    <ligand>
        <name>NADP(+)</name>
        <dbReference type="ChEBI" id="CHEBI:58349"/>
    </ligand>
</feature>
<keyword evidence="10 15" id="KW-0521">NADP</keyword>
<evidence type="ECO:0000256" key="13">
    <source>
        <dbReference type="ARBA" id="ARBA00049861"/>
    </source>
</evidence>
<feature type="binding site" evidence="17">
    <location>
        <position position="165"/>
    </location>
    <ligand>
        <name>substrate</name>
    </ligand>
</feature>
<keyword evidence="9 15" id="KW-0862">Zinc</keyword>
<proteinExistence type="inferred from homology"/>
<comment type="catalytic activity">
    <reaction evidence="14 15">
        <text>2,5-diamino-6-hydroxy-4-(5-phosphoribosylamino)-pyrimidine + H2O + H(+) = 5-amino-6-(5-phospho-D-ribosylamino)uracil + NH4(+)</text>
        <dbReference type="Rhea" id="RHEA:21868"/>
        <dbReference type="ChEBI" id="CHEBI:15377"/>
        <dbReference type="ChEBI" id="CHEBI:15378"/>
        <dbReference type="ChEBI" id="CHEBI:28938"/>
        <dbReference type="ChEBI" id="CHEBI:58453"/>
        <dbReference type="ChEBI" id="CHEBI:58614"/>
        <dbReference type="EC" id="3.5.4.26"/>
    </reaction>
</comment>
<evidence type="ECO:0000256" key="6">
    <source>
        <dbReference type="ARBA" id="ARBA00022619"/>
    </source>
</evidence>
<comment type="catalytic activity">
    <reaction evidence="13 15">
        <text>5-amino-6-(5-phospho-D-ribitylamino)uracil + NADP(+) = 5-amino-6-(5-phospho-D-ribosylamino)uracil + NADPH + H(+)</text>
        <dbReference type="Rhea" id="RHEA:17845"/>
        <dbReference type="ChEBI" id="CHEBI:15378"/>
        <dbReference type="ChEBI" id="CHEBI:57783"/>
        <dbReference type="ChEBI" id="CHEBI:58349"/>
        <dbReference type="ChEBI" id="CHEBI:58421"/>
        <dbReference type="ChEBI" id="CHEBI:58453"/>
        <dbReference type="EC" id="1.1.1.193"/>
    </reaction>
</comment>
<evidence type="ECO:0000313" key="21">
    <source>
        <dbReference type="Proteomes" id="UP000447833"/>
    </source>
</evidence>
<protein>
    <recommendedName>
        <fullName evidence="15">Riboflavin biosynthesis protein RibD</fullName>
    </recommendedName>
    <domain>
        <recommendedName>
            <fullName evidence="15">Diaminohydroxyphosphoribosylaminopyrimidine deaminase</fullName>
            <shortName evidence="15">DRAP deaminase</shortName>
            <ecNumber evidence="15">3.5.4.26</ecNumber>
        </recommendedName>
        <alternativeName>
            <fullName evidence="15">Riboflavin-specific deaminase</fullName>
        </alternativeName>
    </domain>
    <domain>
        <recommendedName>
            <fullName evidence="15">5-amino-6-(5-phosphoribosylamino)uracil reductase</fullName>
            <ecNumber evidence="15">1.1.1.193</ecNumber>
        </recommendedName>
        <alternativeName>
            <fullName evidence="15">HTP reductase</fullName>
        </alternativeName>
    </domain>
</protein>
<dbReference type="EMBL" id="WMEY01000002">
    <property type="protein sequence ID" value="MYL63310.1"/>
    <property type="molecule type" value="Genomic_DNA"/>
</dbReference>
<dbReference type="InterPro" id="IPR002125">
    <property type="entry name" value="CMP_dCMP_dom"/>
</dbReference>
<evidence type="ECO:0000256" key="2">
    <source>
        <dbReference type="ARBA" id="ARBA00004882"/>
    </source>
</evidence>
<feature type="binding site" evidence="18">
    <location>
        <position position="72"/>
    </location>
    <ligand>
        <name>Zn(2+)</name>
        <dbReference type="ChEBI" id="CHEBI:29105"/>
        <note>catalytic</note>
    </ligand>
</feature>
<dbReference type="InterPro" id="IPR016193">
    <property type="entry name" value="Cytidine_deaminase-like"/>
</dbReference>
<dbReference type="SUPFAM" id="SSF53927">
    <property type="entry name" value="Cytidine deaminase-like"/>
    <property type="match status" value="1"/>
</dbReference>
<feature type="binding site" evidence="17">
    <location>
        <position position="151"/>
    </location>
    <ligand>
        <name>NADP(+)</name>
        <dbReference type="ChEBI" id="CHEBI:58349"/>
    </ligand>
</feature>
<accession>A0A845EXM3</accession>
<dbReference type="AlphaFoldDB" id="A0A845EXM3"/>
<keyword evidence="7 15" id="KW-0479">Metal-binding</keyword>
<keyword evidence="6 15" id="KW-0686">Riboflavin biosynthesis</keyword>
<sequence length="357" mass="38502">MDFMNTAIEIAKSTIGQTRPNPSVGCLLVKNGRIVGMGAHLKAGEGHAEIQALKMAGSEAEGSTAYVTLEPCSHHGRTPPCSDALIHAGVSEVYVASQDPNPLVAGQGVSKLQSAGINVTIGLLEEEALKLNRMFFHYISHKRPYVTLKAAATLDGKIASHTGDSKWITGEEARKDVHAFRHQHDAILVGIGTVLSDDPSLTTRYGEGLSPIRIILDRNLRIPSEAKVINDQKAETWIITTKQAVLKSERVFPSHVHVLEVANPALPIEEVLALLGEREITSIFVEGGSEVHGSFLESRTFQQVITYIAPKLIGGKESPTAFGAKGFEFMSEAVDLSIESVERIGQDIRIISSRGTS</sequence>
<dbReference type="InterPro" id="IPR016192">
    <property type="entry name" value="APOBEC/CMP_deaminase_Zn-bd"/>
</dbReference>
<comment type="pathway">
    <text evidence="2 15">Cofactor biosynthesis; riboflavin biosynthesis; 5-amino-6-(D-ribitylamino)uracil from GTP: step 2/4.</text>
</comment>
<dbReference type="PANTHER" id="PTHR38011">
    <property type="entry name" value="DIHYDROFOLATE REDUCTASE FAMILY PROTEIN (AFU_ORTHOLOGUE AFUA_8G06820)"/>
    <property type="match status" value="1"/>
</dbReference>
<feature type="active site" description="Proton donor" evidence="16">
    <location>
        <position position="49"/>
    </location>
</feature>
<evidence type="ECO:0000256" key="4">
    <source>
        <dbReference type="ARBA" id="ARBA00005259"/>
    </source>
</evidence>
<dbReference type="Gene3D" id="3.40.430.10">
    <property type="entry name" value="Dihydrofolate Reductase, subunit A"/>
    <property type="match status" value="1"/>
</dbReference>
<dbReference type="Proteomes" id="UP000447833">
    <property type="component" value="Unassembled WGS sequence"/>
</dbReference>
<feature type="domain" description="CMP/dCMP-type deaminase" evidence="19">
    <location>
        <begin position="1"/>
        <end position="120"/>
    </location>
</feature>
<reference evidence="20 21" key="1">
    <citation type="submission" date="2019-11" db="EMBL/GenBank/DDBJ databases">
        <title>Genome sequences of 17 halophilic strains isolated from different environments.</title>
        <authorList>
            <person name="Furrow R.E."/>
        </authorList>
    </citation>
    <scope>NUCLEOTIDE SEQUENCE [LARGE SCALE GENOMIC DNA]</scope>
    <source>
        <strain evidence="20 21">22506_14_FS</strain>
    </source>
</reference>
<gene>
    <name evidence="20" type="primary">ribD</name>
    <name evidence="20" type="ORF">GLW07_08065</name>
</gene>
<evidence type="ECO:0000256" key="5">
    <source>
        <dbReference type="ARBA" id="ARBA00007417"/>
    </source>
</evidence>
<evidence type="ECO:0000256" key="16">
    <source>
        <dbReference type="PIRSR" id="PIRSR006769-1"/>
    </source>
</evidence>
<dbReference type="GO" id="GO:0009231">
    <property type="term" value="P:riboflavin biosynthetic process"/>
    <property type="evidence" value="ECO:0007669"/>
    <property type="project" value="UniProtKB-UniPathway"/>
</dbReference>
<dbReference type="GO" id="GO:0008703">
    <property type="term" value="F:5-amino-6-(5-phosphoribosylamino)uracil reductase activity"/>
    <property type="evidence" value="ECO:0007669"/>
    <property type="project" value="UniProtKB-EC"/>
</dbReference>
<dbReference type="InterPro" id="IPR004794">
    <property type="entry name" value="Eubact_RibD"/>
</dbReference>